<evidence type="ECO:0000256" key="6">
    <source>
        <dbReference type="SAM" id="Phobius"/>
    </source>
</evidence>
<name>A0A517MEZ4_9BACT</name>
<evidence type="ECO:0000256" key="1">
    <source>
        <dbReference type="ARBA" id="ARBA00004651"/>
    </source>
</evidence>
<evidence type="ECO:0000256" key="5">
    <source>
        <dbReference type="ARBA" id="ARBA00023136"/>
    </source>
</evidence>
<dbReference type="EMBL" id="CP036262">
    <property type="protein sequence ID" value="QDS93451.1"/>
    <property type="molecule type" value="Genomic_DNA"/>
</dbReference>
<gene>
    <name evidence="8" type="primary">ybhR_1</name>
    <name evidence="8" type="ORF">FF011L_22210</name>
</gene>
<dbReference type="OrthoDB" id="3078158at2"/>
<feature type="transmembrane region" description="Helical" evidence="6">
    <location>
        <begin position="20"/>
        <end position="40"/>
    </location>
</feature>
<dbReference type="GO" id="GO:0005886">
    <property type="term" value="C:plasma membrane"/>
    <property type="evidence" value="ECO:0007669"/>
    <property type="project" value="UniProtKB-SubCell"/>
</dbReference>
<feature type="transmembrane region" description="Helical" evidence="6">
    <location>
        <begin position="376"/>
        <end position="398"/>
    </location>
</feature>
<organism evidence="8 9">
    <name type="scientific">Roseimaritima multifibrata</name>
    <dbReference type="NCBI Taxonomy" id="1930274"/>
    <lineage>
        <taxon>Bacteria</taxon>
        <taxon>Pseudomonadati</taxon>
        <taxon>Planctomycetota</taxon>
        <taxon>Planctomycetia</taxon>
        <taxon>Pirellulales</taxon>
        <taxon>Pirellulaceae</taxon>
        <taxon>Roseimaritima</taxon>
    </lineage>
</organism>
<dbReference type="GO" id="GO:0140359">
    <property type="term" value="F:ABC-type transporter activity"/>
    <property type="evidence" value="ECO:0007669"/>
    <property type="project" value="InterPro"/>
</dbReference>
<dbReference type="AlphaFoldDB" id="A0A517MEZ4"/>
<evidence type="ECO:0000256" key="2">
    <source>
        <dbReference type="ARBA" id="ARBA00022475"/>
    </source>
</evidence>
<evidence type="ECO:0000256" key="3">
    <source>
        <dbReference type="ARBA" id="ARBA00022692"/>
    </source>
</evidence>
<evidence type="ECO:0000259" key="7">
    <source>
        <dbReference type="Pfam" id="PF12698"/>
    </source>
</evidence>
<feature type="transmembrane region" description="Helical" evidence="6">
    <location>
        <begin position="322"/>
        <end position="342"/>
    </location>
</feature>
<protein>
    <submittedName>
        <fullName evidence="8">Inner membrane transport permease YbhR</fullName>
    </submittedName>
</protein>
<feature type="transmembrane region" description="Helical" evidence="6">
    <location>
        <begin position="253"/>
        <end position="278"/>
    </location>
</feature>
<feature type="domain" description="ABC-2 type transporter transmembrane" evidence="7">
    <location>
        <begin position="20"/>
        <end position="394"/>
    </location>
</feature>
<keyword evidence="2" id="KW-1003">Cell membrane</keyword>
<feature type="transmembrane region" description="Helical" evidence="6">
    <location>
        <begin position="290"/>
        <end position="310"/>
    </location>
</feature>
<dbReference type="PANTHER" id="PTHR30294">
    <property type="entry name" value="MEMBRANE COMPONENT OF ABC TRANSPORTER YHHJ-RELATED"/>
    <property type="match status" value="1"/>
</dbReference>
<reference evidence="8 9" key="1">
    <citation type="submission" date="2019-02" db="EMBL/GenBank/DDBJ databases">
        <title>Deep-cultivation of Planctomycetes and their phenomic and genomic characterization uncovers novel biology.</title>
        <authorList>
            <person name="Wiegand S."/>
            <person name="Jogler M."/>
            <person name="Boedeker C."/>
            <person name="Pinto D."/>
            <person name="Vollmers J."/>
            <person name="Rivas-Marin E."/>
            <person name="Kohn T."/>
            <person name="Peeters S.H."/>
            <person name="Heuer A."/>
            <person name="Rast P."/>
            <person name="Oberbeckmann S."/>
            <person name="Bunk B."/>
            <person name="Jeske O."/>
            <person name="Meyerdierks A."/>
            <person name="Storesund J.E."/>
            <person name="Kallscheuer N."/>
            <person name="Luecker S."/>
            <person name="Lage O.M."/>
            <person name="Pohl T."/>
            <person name="Merkel B.J."/>
            <person name="Hornburger P."/>
            <person name="Mueller R.-W."/>
            <person name="Bruemmer F."/>
            <person name="Labrenz M."/>
            <person name="Spormann A.M."/>
            <person name="Op den Camp H."/>
            <person name="Overmann J."/>
            <person name="Amann R."/>
            <person name="Jetten M.S.M."/>
            <person name="Mascher T."/>
            <person name="Medema M.H."/>
            <person name="Devos D.P."/>
            <person name="Kaster A.-K."/>
            <person name="Ovreas L."/>
            <person name="Rohde M."/>
            <person name="Galperin M.Y."/>
            <person name="Jogler C."/>
        </authorList>
    </citation>
    <scope>NUCLEOTIDE SEQUENCE [LARGE SCALE GENOMIC DNA]</scope>
    <source>
        <strain evidence="8 9">FF011L</strain>
    </source>
</reference>
<comment type="subcellular location">
    <subcellularLocation>
        <location evidence="1">Cell membrane</location>
        <topology evidence="1">Multi-pass membrane protein</topology>
    </subcellularLocation>
</comment>
<proteinExistence type="predicted"/>
<dbReference type="KEGG" id="rml:FF011L_22210"/>
<dbReference type="InterPro" id="IPR051449">
    <property type="entry name" value="ABC-2_transporter_component"/>
</dbReference>
<keyword evidence="3 6" id="KW-0812">Transmembrane</keyword>
<keyword evidence="4 6" id="KW-1133">Transmembrane helix</keyword>
<evidence type="ECO:0000313" key="8">
    <source>
        <dbReference type="EMBL" id="QDS93451.1"/>
    </source>
</evidence>
<dbReference type="PANTHER" id="PTHR30294:SF38">
    <property type="entry name" value="TRANSPORT PERMEASE PROTEIN"/>
    <property type="match status" value="1"/>
</dbReference>
<keyword evidence="5 6" id="KW-0472">Membrane</keyword>
<evidence type="ECO:0000313" key="9">
    <source>
        <dbReference type="Proteomes" id="UP000320672"/>
    </source>
</evidence>
<feature type="transmembrane region" description="Helical" evidence="6">
    <location>
        <begin position="210"/>
        <end position="232"/>
    </location>
</feature>
<keyword evidence="9" id="KW-1185">Reference proteome</keyword>
<dbReference type="InterPro" id="IPR013525">
    <property type="entry name" value="ABC2_TM"/>
</dbReference>
<dbReference type="Proteomes" id="UP000320672">
    <property type="component" value="Chromosome"/>
</dbReference>
<evidence type="ECO:0000256" key="4">
    <source>
        <dbReference type="ARBA" id="ARBA00022989"/>
    </source>
</evidence>
<dbReference type="Pfam" id="PF12698">
    <property type="entry name" value="ABC2_membrane_3"/>
    <property type="match status" value="1"/>
</dbReference>
<sequence>MIRTVIQISLQRLRNSPAELLLTFVMPIAFFSVFALIFGGRPGSDSAPKINVLVIDSAKSPISSMVVQQLRLRDAIRWMTIAPAEKAENGAASEPEQSTLALVETSHRSTDPPEIETAKQLVQRGEVTVAILLDQSERQVTARLLTDSSNPIAGQLLQAIVQQTISGVNQVAARQAIAPTVQPSPPEGPPSAVTLEDVMRADENKPVVSMYAAGIAVMFLLFGATGGGGVLLEEKENRTLDRLLATRLTMDQLLLGKWCYLTGLGCLQTTLMFIWGAWMFDVDLAGHLDGFIVMTIVTAAAASSFGLLLATLCRTRGALNGLSVILVLTMSALGGSMVPRYIMSESLQTAGLWTFNAWALDGYNKVFWRELPVSDLWPQVMVLLVSGFVMLIAARLLAFRWEIN</sequence>
<accession>A0A517MEZ4</accession>